<geneLocation type="plasmid" evidence="2 3">
    <name>megaplasmid</name>
</geneLocation>
<dbReference type="SMART" id="SM00421">
    <property type="entry name" value="HTH_LUXR"/>
    <property type="match status" value="1"/>
</dbReference>
<dbReference type="Proteomes" id="UP000002429">
    <property type="component" value="Plasmid megaplasmid"/>
</dbReference>
<keyword evidence="2" id="KW-0614">Plasmid</keyword>
<dbReference type="Pfam" id="PF08448">
    <property type="entry name" value="PAS_4"/>
    <property type="match status" value="1"/>
</dbReference>
<accession>Q1LF57</accession>
<dbReference type="InterPro" id="IPR000014">
    <property type="entry name" value="PAS"/>
</dbReference>
<sequence>MRIDQLRRHGRNGPIRQDFHEFACHQMIPDIEGWKLGLKAGFFSFRSASVCATIRTSTFIWGSNPWRHVTCPAVISPCPVDHPMAKPILSEDSIHALADAQPDAVFLVDKTGIIRYVNPRCHDSLGFAQSDLIGQTMLELVVQRDRDRTIKEASEVLAGHKRTGFENRYRHQDGSDIHFSWSARWLESHQLRLGTARDVTILRQPACAYLLPPDLLGLLDPYEQEVFLLLLTSATEMQIARRLGVAADDMRRRVASVYRKLGVRGRLGLTSLGMSALQTPLSP</sequence>
<evidence type="ECO:0000313" key="2">
    <source>
        <dbReference type="EMBL" id="ABF11219.1"/>
    </source>
</evidence>
<dbReference type="eggNOG" id="COG2197">
    <property type="taxonomic scope" value="Bacteria"/>
</dbReference>
<dbReference type="InterPro" id="IPR016032">
    <property type="entry name" value="Sig_transdc_resp-reg_C-effctor"/>
</dbReference>
<reference evidence="3" key="1">
    <citation type="journal article" date="2010" name="PLoS ONE">
        <title>The complete genome sequence of Cupriavidus metallidurans strain CH34, a master survivalist in harsh and anthropogenic environments.</title>
        <authorList>
            <person name="Janssen P.J."/>
            <person name="Van Houdt R."/>
            <person name="Moors H."/>
            <person name="Monsieurs P."/>
            <person name="Morin N."/>
            <person name="Michaux A."/>
            <person name="Benotmane M.A."/>
            <person name="Leys N."/>
            <person name="Vallaeys T."/>
            <person name="Lapidus A."/>
            <person name="Monchy S."/>
            <person name="Medigue C."/>
            <person name="Taghavi S."/>
            <person name="McCorkle S."/>
            <person name="Dunn J."/>
            <person name="van der Lelie D."/>
            <person name="Mergeay M."/>
        </authorList>
    </citation>
    <scope>NUCLEOTIDE SEQUENCE [LARGE SCALE GENOMIC DNA]</scope>
    <source>
        <strain evidence="3">ATCC 43123 / DSM 2839 / NBRC 102507 / CH34</strain>
    </source>
</reference>
<organism evidence="2 3">
    <name type="scientific">Cupriavidus metallidurans (strain ATCC 43123 / DSM 2839 / NBRC 102507 / CH34)</name>
    <name type="common">Ralstonia metallidurans</name>
    <dbReference type="NCBI Taxonomy" id="266264"/>
    <lineage>
        <taxon>Bacteria</taxon>
        <taxon>Pseudomonadati</taxon>
        <taxon>Pseudomonadota</taxon>
        <taxon>Betaproteobacteria</taxon>
        <taxon>Burkholderiales</taxon>
        <taxon>Burkholderiaceae</taxon>
        <taxon>Cupriavidus</taxon>
    </lineage>
</organism>
<feature type="domain" description="PAS" evidence="1">
    <location>
        <begin position="90"/>
        <end position="160"/>
    </location>
</feature>
<dbReference type="InterPro" id="IPR013656">
    <property type="entry name" value="PAS_4"/>
</dbReference>
<protein>
    <submittedName>
        <fullName evidence="2">Regulator, LuxR family</fullName>
    </submittedName>
</protein>
<dbReference type="CDD" id="cd00130">
    <property type="entry name" value="PAS"/>
    <property type="match status" value="1"/>
</dbReference>
<dbReference type="SUPFAM" id="SSF46894">
    <property type="entry name" value="C-terminal effector domain of the bipartite response regulators"/>
    <property type="match status" value="1"/>
</dbReference>
<keyword evidence="3" id="KW-1185">Reference proteome</keyword>
<evidence type="ECO:0000313" key="3">
    <source>
        <dbReference type="Proteomes" id="UP000002429"/>
    </source>
</evidence>
<dbReference type="InterPro" id="IPR035965">
    <property type="entry name" value="PAS-like_dom_sf"/>
</dbReference>
<dbReference type="SUPFAM" id="SSF55785">
    <property type="entry name" value="PYP-like sensor domain (PAS domain)"/>
    <property type="match status" value="1"/>
</dbReference>
<proteinExistence type="predicted"/>
<dbReference type="KEGG" id="rme:Rmet_4354"/>
<dbReference type="PROSITE" id="PS50112">
    <property type="entry name" value="PAS"/>
    <property type="match status" value="1"/>
</dbReference>
<dbReference type="GO" id="GO:0006355">
    <property type="term" value="P:regulation of DNA-templated transcription"/>
    <property type="evidence" value="ECO:0007669"/>
    <property type="project" value="InterPro"/>
</dbReference>
<dbReference type="Gene3D" id="3.30.450.20">
    <property type="entry name" value="PAS domain"/>
    <property type="match status" value="1"/>
</dbReference>
<dbReference type="AlphaFoldDB" id="Q1LF57"/>
<dbReference type="SMART" id="SM00091">
    <property type="entry name" value="PAS"/>
    <property type="match status" value="1"/>
</dbReference>
<dbReference type="GO" id="GO:0003677">
    <property type="term" value="F:DNA binding"/>
    <property type="evidence" value="ECO:0007669"/>
    <property type="project" value="InterPro"/>
</dbReference>
<evidence type="ECO:0000259" key="1">
    <source>
        <dbReference type="PROSITE" id="PS50112"/>
    </source>
</evidence>
<dbReference type="InterPro" id="IPR036388">
    <property type="entry name" value="WH-like_DNA-bd_sf"/>
</dbReference>
<dbReference type="Gene3D" id="1.10.10.10">
    <property type="entry name" value="Winged helix-like DNA-binding domain superfamily/Winged helix DNA-binding domain"/>
    <property type="match status" value="1"/>
</dbReference>
<gene>
    <name evidence="2" type="ordered locus">Rmet_4354</name>
</gene>
<dbReference type="NCBIfam" id="TIGR00229">
    <property type="entry name" value="sensory_box"/>
    <property type="match status" value="1"/>
</dbReference>
<dbReference type="HOGENOM" id="CLU_983082_0_0_4"/>
<name>Q1LF57_CUPMC</name>
<dbReference type="InterPro" id="IPR000792">
    <property type="entry name" value="Tscrpt_reg_LuxR_C"/>
</dbReference>
<dbReference type="EMBL" id="CP000353">
    <property type="protein sequence ID" value="ABF11219.1"/>
    <property type="molecule type" value="Genomic_DNA"/>
</dbReference>